<dbReference type="GO" id="GO:0000166">
    <property type="term" value="F:nucleotide binding"/>
    <property type="evidence" value="ECO:0007669"/>
    <property type="project" value="UniProtKB-KW"/>
</dbReference>
<keyword evidence="2 3" id="KW-0560">Oxidoreductase</keyword>
<dbReference type="PROSITE" id="PS00074">
    <property type="entry name" value="GLFV_DEHYDROGENASE"/>
    <property type="match status" value="1"/>
</dbReference>
<organism evidence="9 10">
    <name type="scientific">Terriglobus roseus (strain DSM 18391 / NRRL B-41598 / KBS 63)</name>
    <dbReference type="NCBI Taxonomy" id="926566"/>
    <lineage>
        <taxon>Bacteria</taxon>
        <taxon>Pseudomonadati</taxon>
        <taxon>Acidobacteriota</taxon>
        <taxon>Terriglobia</taxon>
        <taxon>Terriglobales</taxon>
        <taxon>Acidobacteriaceae</taxon>
        <taxon>Terriglobus</taxon>
    </lineage>
</organism>
<keyword evidence="10" id="KW-1185">Reference proteome</keyword>
<dbReference type="InterPro" id="IPR014362">
    <property type="entry name" value="Glu_DH"/>
</dbReference>
<evidence type="ECO:0000259" key="8">
    <source>
        <dbReference type="SMART" id="SM00839"/>
    </source>
</evidence>
<dbReference type="RefSeq" id="WP_014786287.1">
    <property type="nucleotide sequence ID" value="NC_018014.1"/>
</dbReference>
<accession>I3ZIF5</accession>
<reference evidence="9 10" key="1">
    <citation type="submission" date="2012-06" db="EMBL/GenBank/DDBJ databases">
        <title>Complete genome of Terriglobus roseus DSM 18391.</title>
        <authorList>
            <consortium name="US DOE Joint Genome Institute (JGI-PGF)"/>
            <person name="Lucas S."/>
            <person name="Copeland A."/>
            <person name="Lapidus A."/>
            <person name="Glavina del Rio T."/>
            <person name="Dalin E."/>
            <person name="Tice H."/>
            <person name="Bruce D."/>
            <person name="Goodwin L."/>
            <person name="Pitluck S."/>
            <person name="Peters L."/>
            <person name="Mikhailova N."/>
            <person name="Munk A.C.C."/>
            <person name="Kyrpides N."/>
            <person name="Mavromatis K."/>
            <person name="Ivanova N."/>
            <person name="Brettin T."/>
            <person name="Detter J.C."/>
            <person name="Han C."/>
            <person name="Larimer F."/>
            <person name="Land M."/>
            <person name="Hauser L."/>
            <person name="Markowitz V."/>
            <person name="Cheng J.-F."/>
            <person name="Hugenholtz P."/>
            <person name="Woyke T."/>
            <person name="Wu D."/>
            <person name="Brambilla E."/>
            <person name="Klenk H.-P."/>
            <person name="Eisen J.A."/>
        </authorList>
    </citation>
    <scope>NUCLEOTIDE SEQUENCE [LARGE SCALE GENOMIC DNA]</scope>
    <source>
        <strain evidence="10">DSM 18391 / NRRL B-41598 / KBS 63</strain>
    </source>
</reference>
<name>I3ZIF5_TERRK</name>
<dbReference type="SUPFAM" id="SSF51735">
    <property type="entry name" value="NAD(P)-binding Rossmann-fold domains"/>
    <property type="match status" value="1"/>
</dbReference>
<feature type="binding site" evidence="5">
    <location>
        <position position="205"/>
    </location>
    <ligand>
        <name>NAD(+)</name>
        <dbReference type="ChEBI" id="CHEBI:57540"/>
    </ligand>
</feature>
<keyword evidence="5" id="KW-0520">NAD</keyword>
<dbReference type="Proteomes" id="UP000006056">
    <property type="component" value="Chromosome"/>
</dbReference>
<protein>
    <recommendedName>
        <fullName evidence="3">Glutamate dehydrogenase</fullName>
    </recommendedName>
</protein>
<evidence type="ECO:0000256" key="6">
    <source>
        <dbReference type="PIRSR" id="PIRSR000185-3"/>
    </source>
</evidence>
<evidence type="ECO:0000313" key="10">
    <source>
        <dbReference type="Proteomes" id="UP000006056"/>
    </source>
</evidence>
<dbReference type="PATRIC" id="fig|926566.3.peg.2772"/>
<dbReference type="FunFam" id="3.40.50.10860:FF:000003">
    <property type="entry name" value="Glutamate dehydrogenase"/>
    <property type="match status" value="1"/>
</dbReference>
<evidence type="ECO:0000256" key="4">
    <source>
        <dbReference type="PIRSR" id="PIRSR000185-1"/>
    </source>
</evidence>
<dbReference type="AlphaFoldDB" id="I3ZIF5"/>
<evidence type="ECO:0000256" key="7">
    <source>
        <dbReference type="RuleBase" id="RU004417"/>
    </source>
</evidence>
<dbReference type="CDD" id="cd01076">
    <property type="entry name" value="NAD_bind_1_Glu_DH"/>
    <property type="match status" value="1"/>
</dbReference>
<gene>
    <name evidence="9" type="ordered locus">Terro_2787</name>
</gene>
<dbReference type="PRINTS" id="PR00082">
    <property type="entry name" value="GLFDHDRGNASE"/>
</dbReference>
<dbReference type="InterPro" id="IPR006095">
    <property type="entry name" value="Glu/Leu/Phe/Val/Trp_DH"/>
</dbReference>
<dbReference type="PIRSF" id="PIRSF000185">
    <property type="entry name" value="Glu_DH"/>
    <property type="match status" value="1"/>
</dbReference>
<dbReference type="GO" id="GO:0004352">
    <property type="term" value="F:glutamate dehydrogenase (NAD+) activity"/>
    <property type="evidence" value="ECO:0007669"/>
    <property type="project" value="TreeGrafter"/>
</dbReference>
<dbReference type="InterPro" id="IPR006097">
    <property type="entry name" value="Glu/Leu/Phe/Val/Trp_DH_dimer"/>
</dbReference>
<feature type="binding site" evidence="5">
    <location>
        <position position="85"/>
    </location>
    <ligand>
        <name>substrate</name>
    </ligand>
</feature>
<dbReference type="PANTHER" id="PTHR11606">
    <property type="entry name" value="GLUTAMATE DEHYDROGENASE"/>
    <property type="match status" value="1"/>
</dbReference>
<dbReference type="SUPFAM" id="SSF53223">
    <property type="entry name" value="Aminoacid dehydrogenase-like, N-terminal domain"/>
    <property type="match status" value="1"/>
</dbReference>
<proteinExistence type="inferred from homology"/>
<dbReference type="HOGENOM" id="CLU_025763_1_2_0"/>
<dbReference type="EMBL" id="CP003379">
    <property type="protein sequence ID" value="AFL89023.1"/>
    <property type="molecule type" value="Genomic_DNA"/>
</dbReference>
<dbReference type="Pfam" id="PF02812">
    <property type="entry name" value="ELFV_dehydrog_N"/>
    <property type="match status" value="1"/>
</dbReference>
<dbReference type="SMART" id="SM00839">
    <property type="entry name" value="ELFV_dehydrog"/>
    <property type="match status" value="1"/>
</dbReference>
<feature type="active site" description="Proton donor" evidence="4">
    <location>
        <position position="121"/>
    </location>
</feature>
<sequence length="431" mass="46977">MAALVEVEQTKAETALEKELNPWEAQAARFDFAAKKLDLDTGIWKVLSQPAREIIVHFPVMMDDGRIEVFTGFRVQHSVARGPAKGGIRYAPDVNLDEIRALASWMTWKCAVVNIPFGGAKGGVICDPKKMSQGELERMTRRYTAEMIEVFGPEKDVPAPDVNTNEQTMAWIMDTYSMHMRQTVTSVVTGKPINIGGSRGRSAATGRGVSIACDQALNYLGMKPADCRVIIQGFGNVGSNAALLLRQKGYSVIGIAEWDGGLFNADGIDIPALAEHRKKSGSIRGFAGATEAISDELLTTACEILIPAAHENVITSRNAGAVKAKILVEGANGPTTPAADVILEKSGVFVVPDILANAGGVTASYFEWVQDRMGYFWTEEEVNDRLDRLMVQSFIDVIRYAEDHGVNNRIAAYMLAIDRVAYTTKQRGIYA</sequence>
<dbReference type="InterPro" id="IPR006096">
    <property type="entry name" value="Glu/Leu/Phe/Val/Trp_DH_C"/>
</dbReference>
<dbReference type="PANTHER" id="PTHR11606:SF13">
    <property type="entry name" value="GLUTAMATE DEHYDROGENASE 1, MITOCHONDRIAL"/>
    <property type="match status" value="1"/>
</dbReference>
<dbReference type="InterPro" id="IPR036291">
    <property type="entry name" value="NAD(P)-bd_dom_sf"/>
</dbReference>
<feature type="binding site" evidence="5">
    <location>
        <position position="236"/>
    </location>
    <ligand>
        <name>NAD(+)</name>
        <dbReference type="ChEBI" id="CHEBI:57540"/>
    </ligand>
</feature>
<dbReference type="GO" id="GO:0006538">
    <property type="term" value="P:L-glutamate catabolic process"/>
    <property type="evidence" value="ECO:0007669"/>
    <property type="project" value="TreeGrafter"/>
</dbReference>
<dbReference type="InterPro" id="IPR033524">
    <property type="entry name" value="Glu/Leu/Phe/Val_DH_AS"/>
</dbReference>
<evidence type="ECO:0000256" key="1">
    <source>
        <dbReference type="ARBA" id="ARBA00006382"/>
    </source>
</evidence>
<evidence type="ECO:0000313" key="9">
    <source>
        <dbReference type="EMBL" id="AFL89023.1"/>
    </source>
</evidence>
<evidence type="ECO:0000256" key="5">
    <source>
        <dbReference type="PIRSR" id="PIRSR000185-2"/>
    </source>
</evidence>
<dbReference type="STRING" id="926566.Terro_2787"/>
<feature type="binding site" evidence="5">
    <location>
        <position position="109"/>
    </location>
    <ligand>
        <name>substrate</name>
    </ligand>
</feature>
<dbReference type="eggNOG" id="COG0334">
    <property type="taxonomic scope" value="Bacteria"/>
</dbReference>
<dbReference type="Pfam" id="PF00208">
    <property type="entry name" value="ELFV_dehydrog"/>
    <property type="match status" value="1"/>
</dbReference>
<feature type="binding site" evidence="5">
    <location>
        <position position="364"/>
    </location>
    <ligand>
        <name>substrate</name>
    </ligand>
</feature>
<keyword evidence="5" id="KW-0547">Nucleotide-binding</keyword>
<evidence type="ECO:0000256" key="3">
    <source>
        <dbReference type="PIRNR" id="PIRNR000185"/>
    </source>
</evidence>
<dbReference type="Gene3D" id="3.40.50.10860">
    <property type="entry name" value="Leucine Dehydrogenase, chain A, domain 1"/>
    <property type="match status" value="1"/>
</dbReference>
<dbReference type="OrthoDB" id="9803297at2"/>
<comment type="similarity">
    <text evidence="1 3 7">Belongs to the Glu/Leu/Phe/Val dehydrogenases family.</text>
</comment>
<feature type="site" description="Important for catalysis" evidence="6">
    <location>
        <position position="161"/>
    </location>
</feature>
<dbReference type="Gene3D" id="3.40.50.720">
    <property type="entry name" value="NAD(P)-binding Rossmann-like Domain"/>
    <property type="match status" value="1"/>
</dbReference>
<dbReference type="KEGG" id="trs:Terro_2787"/>
<dbReference type="InterPro" id="IPR046346">
    <property type="entry name" value="Aminoacid_DH-like_N_sf"/>
</dbReference>
<evidence type="ECO:0000256" key="2">
    <source>
        <dbReference type="ARBA" id="ARBA00023002"/>
    </source>
</evidence>
<feature type="domain" description="Glutamate/phenylalanine/leucine/valine/L-tryptophan dehydrogenase C-terminal" evidence="8">
    <location>
        <begin position="198"/>
        <end position="428"/>
    </location>
</feature>
<dbReference type="InterPro" id="IPR033922">
    <property type="entry name" value="NAD_bind_Glu_DH"/>
</dbReference>